<name>A0A7Y0BNU0_9SPHN</name>
<gene>
    <name evidence="5" type="ORF">HHL27_08570</name>
</gene>
<feature type="signal peptide" evidence="3">
    <location>
        <begin position="1"/>
        <end position="26"/>
    </location>
</feature>
<dbReference type="InterPro" id="IPR050491">
    <property type="entry name" value="AmpC-like"/>
</dbReference>
<dbReference type="InterPro" id="IPR012338">
    <property type="entry name" value="Beta-lactam/transpept-like"/>
</dbReference>
<evidence type="ECO:0000256" key="1">
    <source>
        <dbReference type="ARBA" id="ARBA00004370"/>
    </source>
</evidence>
<accession>A0A7Y0BNU0</accession>
<dbReference type="Gene3D" id="3.40.710.10">
    <property type="entry name" value="DD-peptidase/beta-lactamase superfamily"/>
    <property type="match status" value="1"/>
</dbReference>
<evidence type="ECO:0000259" key="4">
    <source>
        <dbReference type="Pfam" id="PF00144"/>
    </source>
</evidence>
<dbReference type="RefSeq" id="WP_169492987.1">
    <property type="nucleotide sequence ID" value="NZ_JABBGM010000003.1"/>
</dbReference>
<organism evidence="5 6">
    <name type="scientific">Novosphingobium olei</name>
    <dbReference type="NCBI Taxonomy" id="2728851"/>
    <lineage>
        <taxon>Bacteria</taxon>
        <taxon>Pseudomonadati</taxon>
        <taxon>Pseudomonadota</taxon>
        <taxon>Alphaproteobacteria</taxon>
        <taxon>Sphingomonadales</taxon>
        <taxon>Sphingomonadaceae</taxon>
        <taxon>Novosphingobium</taxon>
    </lineage>
</organism>
<dbReference type="PANTHER" id="PTHR46825">
    <property type="entry name" value="D-ALANYL-D-ALANINE-CARBOXYPEPTIDASE/ENDOPEPTIDASE AMPH"/>
    <property type="match status" value="1"/>
</dbReference>
<dbReference type="SUPFAM" id="SSF56601">
    <property type="entry name" value="beta-lactamase/transpeptidase-like"/>
    <property type="match status" value="1"/>
</dbReference>
<protein>
    <submittedName>
        <fullName evidence="5">Beta-lactamase family protein</fullName>
    </submittedName>
</protein>
<sequence>MSFRLPRPARMIFGLGLAAVGFPAMAAPDPGLQAFLESTVAQVRARNHLPAVAAVVQIDGRIVAETAQGLRANGFAEKVTTGDLWHIGSDTKAMTATMIARLVERGLLRFDETMGEAFPDWAATMDPAMRKVTIVQLLSHTAGLLPVTDDKDLDSVMAIAGPASGGWQVQRANVARAFLSRPPATAVGHFAYSNLGYIIAGAIAEAHTGKPWEQLVAEEVFAPLGMMHSGFGNPALPHAHDQPWGHKPVRGRLVAIDPGSPGSDNPPLIGPAGMISLPLHDWLLFAQDQLDGVHGRGRLLKPETYARLHTVVVAPYALGWGVKPGADGKPDLLTHSGSNGYWLADIRIMPRHDIITLLVTNAGNDAANKAIVEIGKPLRDRLKPFD</sequence>
<keyword evidence="3" id="KW-0732">Signal</keyword>
<dbReference type="Proteomes" id="UP000583556">
    <property type="component" value="Unassembled WGS sequence"/>
</dbReference>
<dbReference type="EMBL" id="JABBGM010000003">
    <property type="protein sequence ID" value="NML93719.1"/>
    <property type="molecule type" value="Genomic_DNA"/>
</dbReference>
<feature type="chain" id="PRO_5030981627" evidence="3">
    <location>
        <begin position="27"/>
        <end position="386"/>
    </location>
</feature>
<evidence type="ECO:0000256" key="2">
    <source>
        <dbReference type="ARBA" id="ARBA00023136"/>
    </source>
</evidence>
<comment type="caution">
    <text evidence="5">The sequence shown here is derived from an EMBL/GenBank/DDBJ whole genome shotgun (WGS) entry which is preliminary data.</text>
</comment>
<dbReference type="InterPro" id="IPR001466">
    <property type="entry name" value="Beta-lactam-related"/>
</dbReference>
<evidence type="ECO:0000313" key="6">
    <source>
        <dbReference type="Proteomes" id="UP000583556"/>
    </source>
</evidence>
<feature type="domain" description="Beta-lactamase-related" evidence="4">
    <location>
        <begin position="37"/>
        <end position="365"/>
    </location>
</feature>
<reference evidence="5 6" key="1">
    <citation type="submission" date="2020-04" db="EMBL/GenBank/DDBJ databases">
        <title>Novosphingobium sp. TW-4 isolated from soil.</title>
        <authorList>
            <person name="Dahal R.H."/>
            <person name="Chaudhary D.K."/>
        </authorList>
    </citation>
    <scope>NUCLEOTIDE SEQUENCE [LARGE SCALE GENOMIC DNA]</scope>
    <source>
        <strain evidence="5 6">TW-4</strain>
    </source>
</reference>
<evidence type="ECO:0000313" key="5">
    <source>
        <dbReference type="EMBL" id="NML93719.1"/>
    </source>
</evidence>
<keyword evidence="6" id="KW-1185">Reference proteome</keyword>
<keyword evidence="2" id="KW-0472">Membrane</keyword>
<dbReference type="GO" id="GO:0016020">
    <property type="term" value="C:membrane"/>
    <property type="evidence" value="ECO:0007669"/>
    <property type="project" value="UniProtKB-SubCell"/>
</dbReference>
<comment type="subcellular location">
    <subcellularLocation>
        <location evidence="1">Membrane</location>
    </subcellularLocation>
</comment>
<proteinExistence type="predicted"/>
<dbReference type="Pfam" id="PF00144">
    <property type="entry name" value="Beta-lactamase"/>
    <property type="match status" value="1"/>
</dbReference>
<evidence type="ECO:0000256" key="3">
    <source>
        <dbReference type="SAM" id="SignalP"/>
    </source>
</evidence>
<dbReference type="AlphaFoldDB" id="A0A7Y0BNU0"/>
<dbReference type="PANTHER" id="PTHR46825:SF11">
    <property type="entry name" value="PENICILLIN-BINDING PROTEIN 4"/>
    <property type="match status" value="1"/>
</dbReference>